<gene>
    <name evidence="1" type="ORF">LWI28_021955</name>
</gene>
<evidence type="ECO:0000313" key="2">
    <source>
        <dbReference type="Proteomes" id="UP001064489"/>
    </source>
</evidence>
<reference evidence="1" key="2">
    <citation type="submission" date="2023-02" db="EMBL/GenBank/DDBJ databases">
        <authorList>
            <person name="Swenson N.G."/>
            <person name="Wegrzyn J.L."/>
            <person name="Mcevoy S.L."/>
        </authorList>
    </citation>
    <scope>NUCLEOTIDE SEQUENCE</scope>
    <source>
        <strain evidence="1">91603</strain>
        <tissue evidence="1">Leaf</tissue>
    </source>
</reference>
<name>A0AAD5IBA1_ACENE</name>
<keyword evidence="2" id="KW-1185">Reference proteome</keyword>
<dbReference type="AlphaFoldDB" id="A0AAD5IBA1"/>
<organism evidence="1 2">
    <name type="scientific">Acer negundo</name>
    <name type="common">Box elder</name>
    <dbReference type="NCBI Taxonomy" id="4023"/>
    <lineage>
        <taxon>Eukaryota</taxon>
        <taxon>Viridiplantae</taxon>
        <taxon>Streptophyta</taxon>
        <taxon>Embryophyta</taxon>
        <taxon>Tracheophyta</taxon>
        <taxon>Spermatophyta</taxon>
        <taxon>Magnoliopsida</taxon>
        <taxon>eudicotyledons</taxon>
        <taxon>Gunneridae</taxon>
        <taxon>Pentapetalae</taxon>
        <taxon>rosids</taxon>
        <taxon>malvids</taxon>
        <taxon>Sapindales</taxon>
        <taxon>Sapindaceae</taxon>
        <taxon>Hippocastanoideae</taxon>
        <taxon>Acereae</taxon>
        <taxon>Acer</taxon>
    </lineage>
</organism>
<protein>
    <submittedName>
        <fullName evidence="1">Uncharacterized protein</fullName>
    </submittedName>
</protein>
<dbReference type="EMBL" id="JAJSOW010000107">
    <property type="protein sequence ID" value="KAI9157402.1"/>
    <property type="molecule type" value="Genomic_DNA"/>
</dbReference>
<dbReference type="Proteomes" id="UP001064489">
    <property type="component" value="Chromosome 12"/>
</dbReference>
<proteinExistence type="predicted"/>
<comment type="caution">
    <text evidence="1">The sequence shown here is derived from an EMBL/GenBank/DDBJ whole genome shotgun (WGS) entry which is preliminary data.</text>
</comment>
<evidence type="ECO:0000313" key="1">
    <source>
        <dbReference type="EMBL" id="KAI9157402.1"/>
    </source>
</evidence>
<accession>A0AAD5IBA1</accession>
<sequence length="121" mass="13540">MVADSSSSGKLIDQLGTQFPEHKPSAVQQTQATHCRNVNDSLEEWKEKVNVSVDIQAVVLIIKWVCCRLSKHLGRKSSKAVTDWVRPEPLVSRSFLGATEEPPYREPVKAIPLLPRLPPSR</sequence>
<reference evidence="1" key="1">
    <citation type="journal article" date="2022" name="Plant J.">
        <title>Strategies of tolerance reflected in two North American maple genomes.</title>
        <authorList>
            <person name="McEvoy S.L."/>
            <person name="Sezen U.U."/>
            <person name="Trouern-Trend A."/>
            <person name="McMahon S.M."/>
            <person name="Schaberg P.G."/>
            <person name="Yang J."/>
            <person name="Wegrzyn J.L."/>
            <person name="Swenson N.G."/>
        </authorList>
    </citation>
    <scope>NUCLEOTIDE SEQUENCE</scope>
    <source>
        <strain evidence="1">91603</strain>
    </source>
</reference>